<accession>A0A2P8GMC1</accession>
<comment type="caution">
    <text evidence="5">The sequence shown here is derived from an EMBL/GenBank/DDBJ whole genome shotgun (WGS) entry which is preliminary data.</text>
</comment>
<dbReference type="SUPFAM" id="SSF53187">
    <property type="entry name" value="Zn-dependent exopeptidases"/>
    <property type="match status" value="1"/>
</dbReference>
<organism evidence="5 6">
    <name type="scientific">Planomicrobium soli</name>
    <dbReference type="NCBI Taxonomy" id="1176648"/>
    <lineage>
        <taxon>Bacteria</taxon>
        <taxon>Bacillati</taxon>
        <taxon>Bacillota</taxon>
        <taxon>Bacilli</taxon>
        <taxon>Bacillales</taxon>
        <taxon>Caryophanaceae</taxon>
        <taxon>Planomicrobium</taxon>
    </lineage>
</organism>
<evidence type="ECO:0000313" key="6">
    <source>
        <dbReference type="Proteomes" id="UP000242682"/>
    </source>
</evidence>
<feature type="domain" description="SH3b" evidence="4">
    <location>
        <begin position="31"/>
        <end position="93"/>
    </location>
</feature>
<evidence type="ECO:0000256" key="1">
    <source>
        <dbReference type="ARBA" id="ARBA00022801"/>
    </source>
</evidence>
<dbReference type="Proteomes" id="UP000242682">
    <property type="component" value="Unassembled WGS sequence"/>
</dbReference>
<dbReference type="EMBL" id="PYAT01000008">
    <property type="protein sequence ID" value="PSL35110.1"/>
    <property type="molecule type" value="Genomic_DNA"/>
</dbReference>
<keyword evidence="2" id="KW-0961">Cell wall biogenesis/degradation</keyword>
<name>A0A2P8GMC1_9BACL</name>
<reference evidence="5 6" key="1">
    <citation type="submission" date="2018-03" db="EMBL/GenBank/DDBJ databases">
        <title>Genomic Encyclopedia of Type Strains, Phase III (KMG-III): the genomes of soil and plant-associated and newly described type strains.</title>
        <authorList>
            <person name="Whitman W."/>
        </authorList>
    </citation>
    <scope>NUCLEOTIDE SEQUENCE [LARGE SCALE GENOMIC DNA]</scope>
    <source>
        <strain evidence="5 6">CGMCC 1.12259</strain>
    </source>
</reference>
<dbReference type="OrthoDB" id="9806267at2"/>
<dbReference type="InterPro" id="IPR003646">
    <property type="entry name" value="SH3-like_bac-type"/>
</dbReference>
<dbReference type="PIRSF" id="PIRSF037846">
    <property type="entry name" value="Autolysin_YrvJ_prd"/>
    <property type="match status" value="1"/>
</dbReference>
<evidence type="ECO:0000313" key="5">
    <source>
        <dbReference type="EMBL" id="PSL35110.1"/>
    </source>
</evidence>
<dbReference type="AlphaFoldDB" id="A0A2P8GMC1"/>
<dbReference type="GO" id="GO:0008745">
    <property type="term" value="F:N-acetylmuramoyl-L-alanine amidase activity"/>
    <property type="evidence" value="ECO:0007669"/>
    <property type="project" value="InterPro"/>
</dbReference>
<dbReference type="GO" id="GO:0071555">
    <property type="term" value="P:cell wall organization"/>
    <property type="evidence" value="ECO:0007669"/>
    <property type="project" value="UniProtKB-KW"/>
</dbReference>
<dbReference type="Pfam" id="PF08239">
    <property type="entry name" value="SH3_3"/>
    <property type="match status" value="4"/>
</dbReference>
<dbReference type="GO" id="GO:0030288">
    <property type="term" value="C:outer membrane-bounded periplasmic space"/>
    <property type="evidence" value="ECO:0007669"/>
    <property type="project" value="TreeGrafter"/>
</dbReference>
<feature type="domain" description="SH3b" evidence="4">
    <location>
        <begin position="174"/>
        <end position="237"/>
    </location>
</feature>
<feature type="chain" id="PRO_5015181941" evidence="3">
    <location>
        <begin position="25"/>
        <end position="512"/>
    </location>
</feature>
<dbReference type="CDD" id="cd02696">
    <property type="entry name" value="MurNAc-LAA"/>
    <property type="match status" value="1"/>
</dbReference>
<gene>
    <name evidence="5" type="ORF">B0H99_10812</name>
</gene>
<dbReference type="RefSeq" id="WP_106533793.1">
    <property type="nucleotide sequence ID" value="NZ_PYAT01000008.1"/>
</dbReference>
<dbReference type="PROSITE" id="PS51781">
    <property type="entry name" value="SH3B"/>
    <property type="match status" value="4"/>
</dbReference>
<dbReference type="InterPro" id="IPR002508">
    <property type="entry name" value="MurNAc-LAA_cat"/>
</dbReference>
<dbReference type="PANTHER" id="PTHR30404:SF7">
    <property type="entry name" value="CELL WALL AMIDASE LYTH-RELATED"/>
    <property type="match status" value="1"/>
</dbReference>
<protein>
    <submittedName>
        <fullName evidence="5">N-acetylmuramoyl-L-alanine amidase</fullName>
    </submittedName>
</protein>
<dbReference type="Pfam" id="PF01520">
    <property type="entry name" value="Amidase_3"/>
    <property type="match status" value="1"/>
</dbReference>
<keyword evidence="1" id="KW-0378">Hydrolase</keyword>
<keyword evidence="3" id="KW-0732">Signal</keyword>
<dbReference type="GO" id="GO:0009253">
    <property type="term" value="P:peptidoglycan catabolic process"/>
    <property type="evidence" value="ECO:0007669"/>
    <property type="project" value="InterPro"/>
</dbReference>
<dbReference type="PANTHER" id="PTHR30404">
    <property type="entry name" value="N-ACETYLMURAMOYL-L-ALANINE AMIDASE"/>
    <property type="match status" value="1"/>
</dbReference>
<evidence type="ECO:0000259" key="4">
    <source>
        <dbReference type="PROSITE" id="PS51781"/>
    </source>
</evidence>
<feature type="domain" description="SH3b" evidence="4">
    <location>
        <begin position="246"/>
        <end position="310"/>
    </location>
</feature>
<dbReference type="InterPro" id="IPR017293">
    <property type="entry name" value="N-acetylmuramoyl-L-ala_amidase"/>
</dbReference>
<sequence length="512" mass="54659">MNRKWLTAIILLFLLIANFPPAFGGHMAVAETGGTQINASTVNLRTGPGLTYSVAGSLAKGDKVTVIGQEGEWFKVQAGDSTGWVASWLTSAATDKSSAQTAVSSVDRLNVRSQPDLSASVLTQMNAGDQAKLIGETGDWVEVEFRNTRGFVSKQYITATKTKSENPAPAANNAASFEIAVSTLNVRKKADLSSSKIATVHKGEVYAIQSFEGNWVQIRLSADLTGWVYAFYGHLSDQSVKTATASTTEKVTVLTDGTNLRAQPSTASGVVSRANAGDQLGVVVKQGDWYKVALPDGQQAFIATWVVTAGEASGAQKAPAKQPANRKAGTLNGVTIVLDPGHGGNDGGTVGVRGTVEKDLTLKTAEALSHYLRSAGAEVVMTRQSDVFVDLRKRVSDGHQSAADAFISIHYDAINDNSVHGFTTYFMHSYQQQLGKAINAGLEGKLSLDSRGVRNGNYLVLRENQRPAVLVELGYLSNFNEERIVTTSQFRDQAALGLYTGIVNYFDAQLGQ</sequence>
<proteinExistence type="predicted"/>
<dbReference type="SMART" id="SM00646">
    <property type="entry name" value="Ami_3"/>
    <property type="match status" value="1"/>
</dbReference>
<dbReference type="Gene3D" id="3.40.630.40">
    <property type="entry name" value="Zn-dependent exopeptidases"/>
    <property type="match status" value="1"/>
</dbReference>
<dbReference type="Gene3D" id="2.30.30.40">
    <property type="entry name" value="SH3 Domains"/>
    <property type="match status" value="4"/>
</dbReference>
<keyword evidence="6" id="KW-1185">Reference proteome</keyword>
<feature type="domain" description="SH3b" evidence="4">
    <location>
        <begin position="99"/>
        <end position="161"/>
    </location>
</feature>
<evidence type="ECO:0000256" key="3">
    <source>
        <dbReference type="SAM" id="SignalP"/>
    </source>
</evidence>
<dbReference type="SMART" id="SM00287">
    <property type="entry name" value="SH3b"/>
    <property type="match status" value="4"/>
</dbReference>
<feature type="signal peptide" evidence="3">
    <location>
        <begin position="1"/>
        <end position="24"/>
    </location>
</feature>
<dbReference type="InterPro" id="IPR050695">
    <property type="entry name" value="N-acetylmuramoyl_amidase_3"/>
</dbReference>
<evidence type="ECO:0000256" key="2">
    <source>
        <dbReference type="ARBA" id="ARBA00023316"/>
    </source>
</evidence>